<reference evidence="3" key="1">
    <citation type="submission" date="2016-10" db="EMBL/GenBank/DDBJ databases">
        <authorList>
            <person name="Varghese N."/>
            <person name="Submissions S."/>
        </authorList>
    </citation>
    <scope>NUCLEOTIDE SEQUENCE [LARGE SCALE GENOMIC DNA]</scope>
    <source>
        <strain evidence="3">NLAE-zl-G277</strain>
    </source>
</reference>
<organism evidence="2 3">
    <name type="scientific">Enterocloster lavalensis</name>
    <dbReference type="NCBI Taxonomy" id="460384"/>
    <lineage>
        <taxon>Bacteria</taxon>
        <taxon>Bacillati</taxon>
        <taxon>Bacillota</taxon>
        <taxon>Clostridia</taxon>
        <taxon>Lachnospirales</taxon>
        <taxon>Lachnospiraceae</taxon>
        <taxon>Enterocloster</taxon>
    </lineage>
</organism>
<dbReference type="PANTHER" id="PTHR40453:SF1">
    <property type="entry name" value="PROTEIN YOEF"/>
    <property type="match status" value="1"/>
</dbReference>
<dbReference type="GO" id="GO:0005524">
    <property type="term" value="F:ATP binding"/>
    <property type="evidence" value="ECO:0007669"/>
    <property type="project" value="UniProtKB-UniRule"/>
</dbReference>
<dbReference type="EMBL" id="FOIM01000011">
    <property type="protein sequence ID" value="SET69256.1"/>
    <property type="molecule type" value="Genomic_DNA"/>
</dbReference>
<dbReference type="InterPro" id="IPR012381">
    <property type="entry name" value="EutP_PduV"/>
</dbReference>
<accession>A0A1I0GEH4</accession>
<evidence type="ECO:0000313" key="3">
    <source>
        <dbReference type="Proteomes" id="UP000198508"/>
    </source>
</evidence>
<sequence length="152" mass="16201">MKRVIMIGRVSCGKTTLCQRLVGDPLEYKKTQTVEIIGQAIDTPGEYAENRRLMRGLTVTAVDADLIVFLQSCVDGECSFSPGQASMFGAPAVGVVTKTDLAPDEASKARARELLELAGVQKVFLVSSVTGEGIVEFAEFLQTEQASAGQNG</sequence>
<keyword evidence="3" id="KW-1185">Reference proteome</keyword>
<keyword evidence="1" id="KW-0547">Nucleotide-binding</keyword>
<dbReference type="AlphaFoldDB" id="A0A1I0GEH4"/>
<dbReference type="GO" id="GO:0006576">
    <property type="term" value="P:biogenic amine metabolic process"/>
    <property type="evidence" value="ECO:0007669"/>
    <property type="project" value="InterPro"/>
</dbReference>
<proteinExistence type="inferred from homology"/>
<evidence type="ECO:0000313" key="2">
    <source>
        <dbReference type="EMBL" id="SET69256.1"/>
    </source>
</evidence>
<dbReference type="Pfam" id="PF10662">
    <property type="entry name" value="PduV-EutP"/>
    <property type="match status" value="1"/>
</dbReference>
<dbReference type="InterPro" id="IPR027417">
    <property type="entry name" value="P-loop_NTPase"/>
</dbReference>
<dbReference type="PIRSF" id="PIRSF036409">
    <property type="entry name" value="EutP_PduV"/>
    <property type="match status" value="1"/>
</dbReference>
<dbReference type="RefSeq" id="WP_092364036.1">
    <property type="nucleotide sequence ID" value="NZ_FOIM01000011.1"/>
</dbReference>
<dbReference type="PANTHER" id="PTHR40453">
    <property type="entry name" value="PROTEIN YOEF"/>
    <property type="match status" value="1"/>
</dbReference>
<dbReference type="NCBIfam" id="TIGR02528">
    <property type="entry name" value="EutP"/>
    <property type="match status" value="1"/>
</dbReference>
<gene>
    <name evidence="2" type="ORF">SAMN05216313_111119</name>
</gene>
<protein>
    <submittedName>
        <fullName evidence="2">Ethanolamine utilization protein EutP</fullName>
    </submittedName>
</protein>
<evidence type="ECO:0000256" key="1">
    <source>
        <dbReference type="PIRNR" id="PIRNR036409"/>
    </source>
</evidence>
<name>A0A1I0GEH4_9FIRM</name>
<dbReference type="Gene3D" id="3.40.50.300">
    <property type="entry name" value="P-loop containing nucleotide triphosphate hydrolases"/>
    <property type="match status" value="1"/>
</dbReference>
<dbReference type="SUPFAM" id="SSF52540">
    <property type="entry name" value="P-loop containing nucleoside triphosphate hydrolases"/>
    <property type="match status" value="1"/>
</dbReference>
<dbReference type="Proteomes" id="UP000198508">
    <property type="component" value="Unassembled WGS sequence"/>
</dbReference>
<comment type="similarity">
    <text evidence="1">Belongs to the EutP/PduV family.</text>
</comment>
<dbReference type="STRING" id="460384.SAMN05216313_111119"/>